<evidence type="ECO:0000313" key="6">
    <source>
        <dbReference type="RefSeq" id="XP_013388617.1"/>
    </source>
</evidence>
<dbReference type="Proteomes" id="UP000085678">
    <property type="component" value="Unplaced"/>
</dbReference>
<name>A0A1S3HRF7_LINAN</name>
<dbReference type="InterPro" id="IPR046906">
    <property type="entry name" value="Mab-21_HhH/H2TH-like"/>
</dbReference>
<dbReference type="SUPFAM" id="SSF52266">
    <property type="entry name" value="SGNH hydrolase"/>
    <property type="match status" value="1"/>
</dbReference>
<accession>A0A1S3HRF7</accession>
<dbReference type="KEGG" id="lak:106157493"/>
<protein>
    <submittedName>
        <fullName evidence="6">Uncharacterized protein LOC106157493</fullName>
    </submittedName>
</protein>
<feature type="compositionally biased region" description="Basic and acidic residues" evidence="2">
    <location>
        <begin position="11"/>
        <end position="21"/>
    </location>
</feature>
<feature type="domain" description="Mab-21-like HhH/H2TH-like" evidence="4">
    <location>
        <begin position="372"/>
        <end position="462"/>
    </location>
</feature>
<organism evidence="5 6">
    <name type="scientific">Lingula anatina</name>
    <name type="common">Brachiopod</name>
    <name type="synonym">Lingula unguis</name>
    <dbReference type="NCBI Taxonomy" id="7574"/>
    <lineage>
        <taxon>Eukaryota</taxon>
        <taxon>Metazoa</taxon>
        <taxon>Spiralia</taxon>
        <taxon>Lophotrochozoa</taxon>
        <taxon>Brachiopoda</taxon>
        <taxon>Linguliformea</taxon>
        <taxon>Lingulata</taxon>
        <taxon>Lingulida</taxon>
        <taxon>Linguloidea</taxon>
        <taxon>Lingulidae</taxon>
        <taxon>Lingula</taxon>
    </lineage>
</organism>
<dbReference type="Gene3D" id="1.10.1410.40">
    <property type="match status" value="1"/>
</dbReference>
<feature type="region of interest" description="Disordered" evidence="2">
    <location>
        <begin position="1"/>
        <end position="21"/>
    </location>
</feature>
<dbReference type="SMART" id="SM01265">
    <property type="entry name" value="Mab-21"/>
    <property type="match status" value="1"/>
</dbReference>
<dbReference type="InParanoid" id="A0A1S3HRF7"/>
<reference evidence="6" key="1">
    <citation type="submission" date="2025-08" db="UniProtKB">
        <authorList>
            <consortium name="RefSeq"/>
        </authorList>
    </citation>
    <scope>IDENTIFICATION</scope>
    <source>
        <tissue evidence="6">Gonads</tissue>
    </source>
</reference>
<evidence type="ECO:0000313" key="5">
    <source>
        <dbReference type="Proteomes" id="UP000085678"/>
    </source>
</evidence>
<evidence type="ECO:0000256" key="2">
    <source>
        <dbReference type="SAM" id="MobiDB-lite"/>
    </source>
</evidence>
<dbReference type="InterPro" id="IPR036514">
    <property type="entry name" value="SGNH_hydro_sf"/>
</dbReference>
<dbReference type="RefSeq" id="XP_013388617.1">
    <property type="nucleotide sequence ID" value="XM_013533163.1"/>
</dbReference>
<keyword evidence="5" id="KW-1185">Reference proteome</keyword>
<dbReference type="Gene3D" id="3.40.50.1110">
    <property type="entry name" value="SGNH hydrolase"/>
    <property type="match status" value="1"/>
</dbReference>
<dbReference type="Pfam" id="PF03281">
    <property type="entry name" value="Mab-21"/>
    <property type="match status" value="1"/>
</dbReference>
<dbReference type="OrthoDB" id="6063499at2759"/>
<dbReference type="GeneID" id="106157493"/>
<dbReference type="Pfam" id="PF20266">
    <property type="entry name" value="Mab-21_C"/>
    <property type="match status" value="1"/>
</dbReference>
<dbReference type="PANTHER" id="PTHR10656">
    <property type="entry name" value="CELL FATE DETERMINING PROTEIN MAB21-RELATED"/>
    <property type="match status" value="1"/>
</dbReference>
<evidence type="ECO:0000259" key="3">
    <source>
        <dbReference type="Pfam" id="PF03281"/>
    </source>
</evidence>
<dbReference type="PANTHER" id="PTHR10656:SF69">
    <property type="entry name" value="MAB-21-LIKE HHH_H2TH-LIKE DOMAIN-CONTAINING PROTEIN"/>
    <property type="match status" value="1"/>
</dbReference>
<proteinExistence type="inferred from homology"/>
<dbReference type="InterPro" id="IPR046903">
    <property type="entry name" value="Mab-21-like_nuc_Trfase"/>
</dbReference>
<dbReference type="AlphaFoldDB" id="A0A1S3HRF7"/>
<feature type="domain" description="Mab-21-like nucleotidyltransferase" evidence="3">
    <location>
        <begin position="292"/>
        <end position="363"/>
    </location>
</feature>
<evidence type="ECO:0000259" key="4">
    <source>
        <dbReference type="Pfam" id="PF20266"/>
    </source>
</evidence>
<gene>
    <name evidence="6" type="primary">LOC106157493</name>
</gene>
<sequence>MANRRGNRYPPCERRPRRNVENTEDMEKFSKYLAEMLPKEMFFMKTFHQGVKNLFGIDLVRDEKEIKEMCKILKDAIIKFSGGHDTSENGLLALMGKYFGDFFFTNIGCYKHYPHEYIEQIEYNVLQKFFGHFFPAMKDAAKSIHVKFLGSFFDGLGIPFLFDREHKAHLEISDADVMIVLTPPFFPAVSSSREQVSTTEAALIVDGHGCHPGYVKLKIQSENHMLHLPGIFEHDHGDICLSNRSMKYCIENPAPGFEKLKILWKMVNVSFNGPAVSYKLPFFSGVKRNIVLTGDIVGSFPWNEFPREANEWLSRKRSSGWPSTEQVRTVEEFGCHVVPVANPGDRDSRTEWRISFASGERHLALSLNQGQRRVYRIIKLIHKQRLGDLGVLSTYHLKTTLLWLCERIPQERWTEQEMGQRFYDFLDLLIDFLSKKCIPNYFIRENNMIDYMDEQLVNENAKILCEIRKNPKAILDEIQATYDLRFDLVEYLLSKTPFRDVLKELETQQVRAGSPEDKGAGDLLKVMREILIDSSENDSDSVLGAVGGAVDAFSRKDPDSPFKLMKEVGKGLLKIALKDKVEAKAKRTTHSACNDKHGTAARKKVDSPQTTNIAENMIHRKHVIVTDSIGQDLDGNRMDRSYVKVLREKTIADAHDYIIKSNLGNPESLTFIVGTISIDHQSVADTVEELQQLRQTTETKYPDCEIYFTGILDRQHNQSFNERAKRYNDLVQAELEGHQKAHFIAVNEVISSPDYYREDGFHLSRRGTSLLAQCLRDARTTAPPRSTTDGP</sequence>
<evidence type="ECO:0000256" key="1">
    <source>
        <dbReference type="ARBA" id="ARBA00008307"/>
    </source>
</evidence>
<comment type="similarity">
    <text evidence="1">Belongs to the mab-21 family.</text>
</comment>
<dbReference type="InterPro" id="IPR024810">
    <property type="entry name" value="MAB21L/cGLR"/>
</dbReference>